<keyword evidence="3" id="KW-0408">Iron</keyword>
<evidence type="ECO:0000313" key="7">
    <source>
        <dbReference type="Proteomes" id="UP000632659"/>
    </source>
</evidence>
<dbReference type="GO" id="GO:0046872">
    <property type="term" value="F:metal ion binding"/>
    <property type="evidence" value="ECO:0007669"/>
    <property type="project" value="UniProtKB-KW"/>
</dbReference>
<dbReference type="Proteomes" id="UP000632659">
    <property type="component" value="Unassembled WGS sequence"/>
</dbReference>
<evidence type="ECO:0000259" key="5">
    <source>
        <dbReference type="Pfam" id="PF00149"/>
    </source>
</evidence>
<dbReference type="Pfam" id="PF00149">
    <property type="entry name" value="Metallophos"/>
    <property type="match status" value="1"/>
</dbReference>
<reference evidence="6" key="1">
    <citation type="submission" date="2020-08" db="EMBL/GenBank/DDBJ databases">
        <title>Genome public.</title>
        <authorList>
            <person name="Liu C."/>
            <person name="Sun Q."/>
        </authorList>
    </citation>
    <scope>NUCLEOTIDE SEQUENCE</scope>
    <source>
        <strain evidence="6">NSJ-15</strain>
    </source>
</reference>
<comment type="similarity">
    <text evidence="4">Belongs to the cyclic nucleotide phosphodiesterase class-III family.</text>
</comment>
<evidence type="ECO:0000256" key="3">
    <source>
        <dbReference type="ARBA" id="ARBA00023004"/>
    </source>
</evidence>
<dbReference type="InterPro" id="IPR004843">
    <property type="entry name" value="Calcineurin-like_PHP"/>
</dbReference>
<dbReference type="SUPFAM" id="SSF56300">
    <property type="entry name" value="Metallo-dependent phosphatases"/>
    <property type="match status" value="1"/>
</dbReference>
<dbReference type="AlphaFoldDB" id="A0A8J6TQ07"/>
<dbReference type="InterPro" id="IPR029052">
    <property type="entry name" value="Metallo-depent_PP-like"/>
</dbReference>
<evidence type="ECO:0000256" key="2">
    <source>
        <dbReference type="ARBA" id="ARBA00022801"/>
    </source>
</evidence>
<dbReference type="PANTHER" id="PTHR42988:SF2">
    <property type="entry name" value="CYCLIC NUCLEOTIDE PHOSPHODIESTERASE CBUA0032-RELATED"/>
    <property type="match status" value="1"/>
</dbReference>
<evidence type="ECO:0000256" key="1">
    <source>
        <dbReference type="ARBA" id="ARBA00022723"/>
    </source>
</evidence>
<name>A0A8J6TQ07_9FIRM</name>
<evidence type="ECO:0000313" key="6">
    <source>
        <dbReference type="EMBL" id="MBC8610749.1"/>
    </source>
</evidence>
<keyword evidence="2" id="KW-0378">Hydrolase</keyword>
<dbReference type="InterPro" id="IPR050884">
    <property type="entry name" value="CNP_phosphodiesterase-III"/>
</dbReference>
<protein>
    <submittedName>
        <fullName evidence="6">Metallophosphoesterase</fullName>
    </submittedName>
</protein>
<comment type="caution">
    <text evidence="6">The sequence shown here is derived from an EMBL/GenBank/DDBJ whole genome shotgun (WGS) entry which is preliminary data.</text>
</comment>
<gene>
    <name evidence="6" type="ORF">H8702_06375</name>
</gene>
<keyword evidence="7" id="KW-1185">Reference proteome</keyword>
<keyword evidence="1" id="KW-0479">Metal-binding</keyword>
<dbReference type="PANTHER" id="PTHR42988">
    <property type="entry name" value="PHOSPHOHYDROLASE"/>
    <property type="match status" value="1"/>
</dbReference>
<dbReference type="OrthoDB" id="5505563at2"/>
<dbReference type="GO" id="GO:0016787">
    <property type="term" value="F:hydrolase activity"/>
    <property type="evidence" value="ECO:0007669"/>
    <property type="project" value="UniProtKB-KW"/>
</dbReference>
<feature type="domain" description="Calcineurin-like phosphoesterase" evidence="5">
    <location>
        <begin position="1"/>
        <end position="198"/>
    </location>
</feature>
<organism evidence="6 7">
    <name type="scientific">Massiliimalia timonensis</name>
    <dbReference type="NCBI Taxonomy" id="1987501"/>
    <lineage>
        <taxon>Bacteria</taxon>
        <taxon>Bacillati</taxon>
        <taxon>Bacillota</taxon>
        <taxon>Clostridia</taxon>
        <taxon>Eubacteriales</taxon>
        <taxon>Oscillospiraceae</taxon>
        <taxon>Massiliimalia</taxon>
    </lineage>
</organism>
<dbReference type="Gene3D" id="3.60.21.10">
    <property type="match status" value="1"/>
</dbReference>
<accession>A0A8J6TQ07</accession>
<sequence>MNFAHLSDTHVLDKRSQTNQLLELVDDGKKLAQTITAAVNHPQKPELLLITGDLVHEGTAEDYAYFKSILEDNCKGIPYVVCLGNHDRRQAFWEGFMGEKGVAKPYVETTMINGLRIIALDTSPVDGNEIGEMPQDQLDYLAEELKTAAPKGTIVILHHPPQGFVLKGFEGLCPVRDAFAGIVEGTDVKAVLSGHTHYLSCHSKNGVTYATAASTAFSMDNAKKGDLDFIDACSYNLGRITEDSVYVGTETVNYQYKTLFTMKAADMEKMLKNQK</sequence>
<dbReference type="RefSeq" id="WP_093989279.1">
    <property type="nucleotide sequence ID" value="NZ_FYDD01000004.1"/>
</dbReference>
<proteinExistence type="inferred from homology"/>
<dbReference type="EMBL" id="JACRTL010000003">
    <property type="protein sequence ID" value="MBC8610749.1"/>
    <property type="molecule type" value="Genomic_DNA"/>
</dbReference>
<evidence type="ECO:0000256" key="4">
    <source>
        <dbReference type="ARBA" id="ARBA00025742"/>
    </source>
</evidence>